<evidence type="ECO:0000313" key="3">
    <source>
        <dbReference type="EMBL" id="AWV23781.1"/>
    </source>
</evidence>
<dbReference type="EMBL" id="CP025189">
    <property type="protein sequence ID" value="AWV23781.1"/>
    <property type="molecule type" value="Genomic_DNA"/>
</dbReference>
<organism evidence="3">
    <name type="scientific">Roseomonas mucosa</name>
    <dbReference type="NCBI Taxonomy" id="207340"/>
    <lineage>
        <taxon>Bacteria</taxon>
        <taxon>Pseudomonadati</taxon>
        <taxon>Pseudomonadota</taxon>
        <taxon>Alphaproteobacteria</taxon>
        <taxon>Acetobacterales</taxon>
        <taxon>Roseomonadaceae</taxon>
        <taxon>Roseomonas</taxon>
    </lineage>
</organism>
<keyword evidence="3" id="KW-0548">Nucleotidyltransferase</keyword>
<dbReference type="AlphaFoldDB" id="A0A4Y1N0R4"/>
<name>A0A4Y1N0R4_9PROT</name>
<protein>
    <submittedName>
        <fullName evidence="3">Diguanylate cyclase</fullName>
        <ecNumber evidence="3">2.7.7.65</ecNumber>
    </submittedName>
</protein>
<evidence type="ECO:0000256" key="2">
    <source>
        <dbReference type="SAM" id="Phobius"/>
    </source>
</evidence>
<feature type="region of interest" description="Disordered" evidence="1">
    <location>
        <begin position="1"/>
        <end position="23"/>
    </location>
</feature>
<proteinExistence type="predicted"/>
<dbReference type="GO" id="GO:0052621">
    <property type="term" value="F:diguanylate cyclase activity"/>
    <property type="evidence" value="ECO:0007669"/>
    <property type="project" value="UniProtKB-EC"/>
</dbReference>
<accession>A0A4Y1N0R4</accession>
<reference evidence="3" key="1">
    <citation type="submission" date="2017-12" db="EMBL/GenBank/DDBJ databases">
        <authorList>
            <person name="Martens C."/>
            <person name="Dahlstrom E."/>
            <person name="Barbian K."/>
            <person name="Sykora L."/>
            <person name="Ricklefs S."/>
            <person name="Bruno D."/>
            <person name="Anzick I."/>
            <person name="Myles I."/>
            <person name="Datta S.K."/>
        </authorList>
    </citation>
    <scope>NUCLEOTIDE SEQUENCE</scope>
    <source>
        <strain evidence="3">AD2</strain>
    </source>
</reference>
<keyword evidence="2" id="KW-0472">Membrane</keyword>
<keyword evidence="2" id="KW-0812">Transmembrane</keyword>
<dbReference type="EC" id="2.7.7.65" evidence="3"/>
<keyword evidence="3" id="KW-0808">Transferase</keyword>
<keyword evidence="2" id="KW-1133">Transmembrane helix</keyword>
<sequence>MRVERGRVHGSLRPPPPPMPPKRVTRRDMFLDAPTLILAVTLVTGTSALACLMSWRASPGHDLPLIFGGAFLS</sequence>
<evidence type="ECO:0000256" key="1">
    <source>
        <dbReference type="SAM" id="MobiDB-lite"/>
    </source>
</evidence>
<gene>
    <name evidence="3" type="ORF">RADP37_02445a</name>
</gene>
<feature type="transmembrane region" description="Helical" evidence="2">
    <location>
        <begin position="29"/>
        <end position="55"/>
    </location>
</feature>